<protein>
    <recommendedName>
        <fullName evidence="9">RNA polymerase II subunit A C-terminal domain phosphatase SSU72</fullName>
        <shortName evidence="9">CTD phosphatase SSU72</shortName>
        <ecNumber evidence="9">3.1.3.16</ecNumber>
    </recommendedName>
</protein>
<keyword evidence="4 9" id="KW-0378">Hydrolase</keyword>
<evidence type="ECO:0000313" key="11">
    <source>
        <dbReference type="Proteomes" id="UP000292362"/>
    </source>
</evidence>
<evidence type="ECO:0000256" key="3">
    <source>
        <dbReference type="ARBA" id="ARBA00022664"/>
    </source>
</evidence>
<sequence>MPTFLNMAVCCAMNQNRSMEAHGLLQKKGFKVSSYGTSNNIKLPGMSITQPNIYSFNTTYREIYNDLREKNENFYRNTGLLHLLQRNISLKEKPESFFEVERAFDLVITCEERCFVSIFEYYGRKEYLNDYSDGVFYLVNFDIKDTPSDAILGANEILQFVKIIEDCNLDIDTAIEKFCEIKKCTLLYTVLNK</sequence>
<dbReference type="InterPro" id="IPR006811">
    <property type="entry name" value="RNA_pol_II_suA"/>
</dbReference>
<proteinExistence type="inferred from homology"/>
<evidence type="ECO:0000256" key="6">
    <source>
        <dbReference type="ARBA" id="ARBA00023242"/>
    </source>
</evidence>
<comment type="function">
    <text evidence="9">Component of the cleavage and polyadenylation factor (CPF) complex, which plays a key role in polyadenylation-dependent pre-mRNA 3'-end formation and cooperates with cleavage factors including the CFIA complex and NAB4/CFIB. SSU72 is required for 3'-end formation of snoRNAs.</text>
</comment>
<evidence type="ECO:0000256" key="2">
    <source>
        <dbReference type="ARBA" id="ARBA00008978"/>
    </source>
</evidence>
<comment type="catalytic activity">
    <reaction evidence="8 9">
        <text>O-phospho-L-threonyl-[protein] + H2O = L-threonyl-[protein] + phosphate</text>
        <dbReference type="Rhea" id="RHEA:47004"/>
        <dbReference type="Rhea" id="RHEA-COMP:11060"/>
        <dbReference type="Rhea" id="RHEA-COMP:11605"/>
        <dbReference type="ChEBI" id="CHEBI:15377"/>
        <dbReference type="ChEBI" id="CHEBI:30013"/>
        <dbReference type="ChEBI" id="CHEBI:43474"/>
        <dbReference type="ChEBI" id="CHEBI:61977"/>
        <dbReference type="EC" id="3.1.3.16"/>
    </reaction>
</comment>
<comment type="similarity">
    <text evidence="2 9">Belongs to the SSU72 phosphatase family.</text>
</comment>
<evidence type="ECO:0000313" key="10">
    <source>
        <dbReference type="EMBL" id="TBU04012.1"/>
    </source>
</evidence>
<dbReference type="PANTHER" id="PTHR20383">
    <property type="entry name" value="RNA POLYMERASE II SUBUNIT A C-TERMINAL DOMAIN PHOSPHATASE"/>
    <property type="match status" value="1"/>
</dbReference>
<comment type="caution">
    <text evidence="10">The sequence shown here is derived from an EMBL/GenBank/DDBJ whole genome shotgun (WGS) entry which is preliminary data.</text>
</comment>
<dbReference type="EMBL" id="PITJ01000196">
    <property type="protein sequence ID" value="TBU04012.1"/>
    <property type="molecule type" value="Genomic_DNA"/>
</dbReference>
<evidence type="ECO:0000256" key="4">
    <source>
        <dbReference type="ARBA" id="ARBA00022801"/>
    </source>
</evidence>
<gene>
    <name evidence="10" type="ORF">CWI37_0196p0020</name>
</gene>
<dbReference type="Gene3D" id="3.40.50.2300">
    <property type="match status" value="2"/>
</dbReference>
<comment type="subcellular location">
    <subcellularLocation>
        <location evidence="1 9">Nucleus</location>
    </subcellularLocation>
</comment>
<keyword evidence="5 9" id="KW-0904">Protein phosphatase</keyword>
<evidence type="ECO:0000256" key="9">
    <source>
        <dbReference type="RuleBase" id="RU369031"/>
    </source>
</evidence>
<reference evidence="10 11" key="1">
    <citation type="submission" date="2017-12" db="EMBL/GenBank/DDBJ databases">
        <authorList>
            <person name="Pombert J.-F."/>
            <person name="Haag K.L."/>
            <person name="Ebert D."/>
        </authorList>
    </citation>
    <scope>NUCLEOTIDE SEQUENCE [LARGE SCALE GENOMIC DNA]</scope>
    <source>
        <strain evidence="10">FI-OER-3-3</strain>
    </source>
</reference>
<accession>A0A4V2JVH1</accession>
<dbReference type="VEuPathDB" id="MicrosporidiaDB:CWI37_0196p0020"/>
<evidence type="ECO:0000256" key="7">
    <source>
        <dbReference type="ARBA" id="ARBA00047761"/>
    </source>
</evidence>
<keyword evidence="3 9" id="KW-0507">mRNA processing</keyword>
<comment type="catalytic activity">
    <reaction evidence="7 9">
        <text>O-phospho-L-seryl-[protein] + H2O = L-seryl-[protein] + phosphate</text>
        <dbReference type="Rhea" id="RHEA:20629"/>
        <dbReference type="Rhea" id="RHEA-COMP:9863"/>
        <dbReference type="Rhea" id="RHEA-COMP:11604"/>
        <dbReference type="ChEBI" id="CHEBI:15377"/>
        <dbReference type="ChEBI" id="CHEBI:29999"/>
        <dbReference type="ChEBI" id="CHEBI:43474"/>
        <dbReference type="ChEBI" id="CHEBI:83421"/>
        <dbReference type="EC" id="3.1.3.16"/>
    </reaction>
</comment>
<comment type="subunit">
    <text evidence="9">Component of the cleavage and polyadenylation factor (CPF) complex.</text>
</comment>
<comment type="function">
    <text evidence="9">Processively dephosphorylates Ser-5 of the heptad repeats YSPTSPS in the C-terminal domain of the largest RNA polymerase II subunit (RPB1).</text>
</comment>
<dbReference type="AlphaFoldDB" id="A0A4V2JVH1"/>
<keyword evidence="6 9" id="KW-0539">Nucleus</keyword>
<dbReference type="EC" id="3.1.3.16" evidence="9"/>
<dbReference type="FunFam" id="3.40.50.2300:FF:000039">
    <property type="entry name" value="RNA polymerase II subunit A C-terminal domain phosphatase"/>
    <property type="match status" value="1"/>
</dbReference>
<evidence type="ECO:0000256" key="8">
    <source>
        <dbReference type="ARBA" id="ARBA00048336"/>
    </source>
</evidence>
<evidence type="ECO:0000256" key="1">
    <source>
        <dbReference type="ARBA" id="ARBA00004123"/>
    </source>
</evidence>
<dbReference type="Pfam" id="PF04722">
    <property type="entry name" value="Ssu72"/>
    <property type="match status" value="1"/>
</dbReference>
<evidence type="ECO:0000256" key="5">
    <source>
        <dbReference type="ARBA" id="ARBA00022912"/>
    </source>
</evidence>
<dbReference type="GO" id="GO:0008420">
    <property type="term" value="F:RNA polymerase II CTD heptapeptide repeat phosphatase activity"/>
    <property type="evidence" value="ECO:0007669"/>
    <property type="project" value="UniProtKB-ARBA"/>
</dbReference>
<dbReference type="Proteomes" id="UP000292362">
    <property type="component" value="Unassembled WGS sequence"/>
</dbReference>
<dbReference type="GO" id="GO:0031124">
    <property type="term" value="P:mRNA 3'-end processing"/>
    <property type="evidence" value="ECO:0007669"/>
    <property type="project" value="UniProtKB-ARBA"/>
</dbReference>
<organism evidence="10 11">
    <name type="scientific">Hamiltosporidium tvaerminnensis</name>
    <dbReference type="NCBI Taxonomy" id="1176355"/>
    <lineage>
        <taxon>Eukaryota</taxon>
        <taxon>Fungi</taxon>
        <taxon>Fungi incertae sedis</taxon>
        <taxon>Microsporidia</taxon>
        <taxon>Dubosqiidae</taxon>
        <taxon>Hamiltosporidium</taxon>
    </lineage>
</organism>
<dbReference type="GO" id="GO:0005847">
    <property type="term" value="C:mRNA cleavage and polyadenylation specificity factor complex"/>
    <property type="evidence" value="ECO:0007669"/>
    <property type="project" value="UniProtKB-ARBA"/>
</dbReference>
<name>A0A4V2JVH1_9MICR</name>